<dbReference type="EMBL" id="DSUJ01000008">
    <property type="protein sequence ID" value="HFI91320.1"/>
    <property type="molecule type" value="Genomic_DNA"/>
</dbReference>
<keyword evidence="1" id="KW-0472">Membrane</keyword>
<reference evidence="2" key="1">
    <citation type="journal article" date="2020" name="mSystems">
        <title>Genome- and Community-Level Interaction Insights into Carbon Utilization and Element Cycling Functions of Hydrothermarchaeota in Hydrothermal Sediment.</title>
        <authorList>
            <person name="Zhou Z."/>
            <person name="Liu Y."/>
            <person name="Xu W."/>
            <person name="Pan J."/>
            <person name="Luo Z.H."/>
            <person name="Li M."/>
        </authorList>
    </citation>
    <scope>NUCLEOTIDE SEQUENCE [LARGE SCALE GENOMIC DNA]</scope>
    <source>
        <strain evidence="2">SpSt-479</strain>
    </source>
</reference>
<feature type="transmembrane region" description="Helical" evidence="1">
    <location>
        <begin position="6"/>
        <end position="26"/>
    </location>
</feature>
<protein>
    <submittedName>
        <fullName evidence="2">Uncharacterized protein</fullName>
    </submittedName>
</protein>
<gene>
    <name evidence="2" type="ORF">ENS31_07275</name>
</gene>
<evidence type="ECO:0000256" key="1">
    <source>
        <dbReference type="SAM" id="Phobius"/>
    </source>
</evidence>
<keyword evidence="1" id="KW-1133">Transmembrane helix</keyword>
<keyword evidence="1" id="KW-0812">Transmembrane</keyword>
<proteinExistence type="predicted"/>
<dbReference type="AlphaFoldDB" id="A0A7V2ZJX4"/>
<evidence type="ECO:0000313" key="2">
    <source>
        <dbReference type="EMBL" id="HFI91320.1"/>
    </source>
</evidence>
<organism evidence="2">
    <name type="scientific">Ignavibacterium album</name>
    <dbReference type="NCBI Taxonomy" id="591197"/>
    <lineage>
        <taxon>Bacteria</taxon>
        <taxon>Pseudomonadati</taxon>
        <taxon>Ignavibacteriota</taxon>
        <taxon>Ignavibacteria</taxon>
        <taxon>Ignavibacteriales</taxon>
        <taxon>Ignavibacteriaceae</taxon>
        <taxon>Ignavibacterium</taxon>
    </lineage>
</organism>
<accession>A0A7V2ZJX4</accession>
<comment type="caution">
    <text evidence="2">The sequence shown here is derived from an EMBL/GenBank/DDBJ whole genome shotgun (WGS) entry which is preliminary data.</text>
</comment>
<name>A0A7V2ZJX4_9BACT</name>
<sequence>MGFTTIIDILGATIIGGIILMNLLNLNQNVVQAESMYGHDKSLQVDVVILATIMDRDFGLLGYCGDYTKMDSTAIIYGDSVSVKFLADVDNNGIFDTLYYFTSDTVALSHTPNPRDRILYRQLNSNPPFVVANNITEFNLRYLDTFSNEQPIPVNLNTIVNYVRIAFKVEDPFAYDEKYTEALWRRLTVTANNLTKK</sequence>